<name>A0A9P6B6E5_9AGAM</name>
<gene>
    <name evidence="1" type="ORF">BS47DRAFT_571820</name>
</gene>
<protein>
    <submittedName>
        <fullName evidence="1">Uncharacterized protein</fullName>
    </submittedName>
</protein>
<keyword evidence="2" id="KW-1185">Reference proteome</keyword>
<evidence type="ECO:0000313" key="2">
    <source>
        <dbReference type="Proteomes" id="UP000886523"/>
    </source>
</evidence>
<dbReference type="Proteomes" id="UP000886523">
    <property type="component" value="Unassembled WGS sequence"/>
</dbReference>
<evidence type="ECO:0000313" key="1">
    <source>
        <dbReference type="EMBL" id="KAF9517141.1"/>
    </source>
</evidence>
<sequence>MGQYLACFGLNDPSTITSGPASLFSMSATISTSFESSNFFSGRDFIPVHYYSPPRLEKTQGKWISGLEDRTWRADLRMLILKDLAKGALGTRQHRIDGPILSYTLTYQIRMPDDALYRFARDPTGALDDPDTPTLFQIFECTKIWVSCPQTSSVVSHSNHQMTEELATFPGSHAEAEVACAIIHQANSDSSENRKAVTFHLPSAHPTPRLSSNYLAFNTYHKATPYPRAEELQGIVRQAPRELKDDTLSRFLRVFHRAFKQGNMPCIRHADAHPIPSGPRERLVHVGRSDWWRVSRVHAHIHHHILLVL</sequence>
<comment type="caution">
    <text evidence="1">The sequence shown here is derived from an EMBL/GenBank/DDBJ whole genome shotgun (WGS) entry which is preliminary data.</text>
</comment>
<reference evidence="1" key="1">
    <citation type="journal article" date="2020" name="Nat. Commun.">
        <title>Large-scale genome sequencing of mycorrhizal fungi provides insights into the early evolution of symbiotic traits.</title>
        <authorList>
            <person name="Miyauchi S."/>
            <person name="Kiss E."/>
            <person name="Kuo A."/>
            <person name="Drula E."/>
            <person name="Kohler A."/>
            <person name="Sanchez-Garcia M."/>
            <person name="Morin E."/>
            <person name="Andreopoulos B."/>
            <person name="Barry K.W."/>
            <person name="Bonito G."/>
            <person name="Buee M."/>
            <person name="Carver A."/>
            <person name="Chen C."/>
            <person name="Cichocki N."/>
            <person name="Clum A."/>
            <person name="Culley D."/>
            <person name="Crous P.W."/>
            <person name="Fauchery L."/>
            <person name="Girlanda M."/>
            <person name="Hayes R.D."/>
            <person name="Keri Z."/>
            <person name="LaButti K."/>
            <person name="Lipzen A."/>
            <person name="Lombard V."/>
            <person name="Magnuson J."/>
            <person name="Maillard F."/>
            <person name="Murat C."/>
            <person name="Nolan M."/>
            <person name="Ohm R.A."/>
            <person name="Pangilinan J."/>
            <person name="Pereira M.F."/>
            <person name="Perotto S."/>
            <person name="Peter M."/>
            <person name="Pfister S."/>
            <person name="Riley R."/>
            <person name="Sitrit Y."/>
            <person name="Stielow J.B."/>
            <person name="Szollosi G."/>
            <person name="Zifcakova L."/>
            <person name="Stursova M."/>
            <person name="Spatafora J.W."/>
            <person name="Tedersoo L."/>
            <person name="Vaario L.M."/>
            <person name="Yamada A."/>
            <person name="Yan M."/>
            <person name="Wang P."/>
            <person name="Xu J."/>
            <person name="Bruns T."/>
            <person name="Baldrian P."/>
            <person name="Vilgalys R."/>
            <person name="Dunand C."/>
            <person name="Henrissat B."/>
            <person name="Grigoriev I.V."/>
            <person name="Hibbett D."/>
            <person name="Nagy L.G."/>
            <person name="Martin F.M."/>
        </authorList>
    </citation>
    <scope>NUCLEOTIDE SEQUENCE</scope>
    <source>
        <strain evidence="1">UP504</strain>
    </source>
</reference>
<dbReference type="AlphaFoldDB" id="A0A9P6B6E5"/>
<accession>A0A9P6B6E5</accession>
<organism evidence="1 2">
    <name type="scientific">Hydnum rufescens UP504</name>
    <dbReference type="NCBI Taxonomy" id="1448309"/>
    <lineage>
        <taxon>Eukaryota</taxon>
        <taxon>Fungi</taxon>
        <taxon>Dikarya</taxon>
        <taxon>Basidiomycota</taxon>
        <taxon>Agaricomycotina</taxon>
        <taxon>Agaricomycetes</taxon>
        <taxon>Cantharellales</taxon>
        <taxon>Hydnaceae</taxon>
        <taxon>Hydnum</taxon>
    </lineage>
</organism>
<proteinExistence type="predicted"/>
<dbReference type="OrthoDB" id="3322917at2759"/>
<dbReference type="EMBL" id="MU128934">
    <property type="protein sequence ID" value="KAF9517141.1"/>
    <property type="molecule type" value="Genomic_DNA"/>
</dbReference>